<dbReference type="Pfam" id="PF06294">
    <property type="entry name" value="CH_2"/>
    <property type="match status" value="1"/>
</dbReference>
<dbReference type="PANTHER" id="PTHR12509">
    <property type="entry name" value="SPERMATOGENESIS-ASSOCIATED 4-RELATED"/>
    <property type="match status" value="1"/>
</dbReference>
<dbReference type="InterPro" id="IPR010441">
    <property type="entry name" value="CH_2"/>
</dbReference>
<keyword evidence="4" id="KW-1185">Reference proteome</keyword>
<dbReference type="InterPro" id="IPR001715">
    <property type="entry name" value="CH_dom"/>
</dbReference>
<feature type="domain" description="Calponin-homology (CH)" evidence="2">
    <location>
        <begin position="1"/>
        <end position="96"/>
    </location>
</feature>
<dbReference type="OrthoDB" id="193300at2759"/>
<dbReference type="GO" id="GO:0005930">
    <property type="term" value="C:axoneme"/>
    <property type="evidence" value="ECO:0007669"/>
    <property type="project" value="TreeGrafter"/>
</dbReference>
<evidence type="ECO:0000313" key="4">
    <source>
        <dbReference type="Proteomes" id="UP000250275"/>
    </source>
</evidence>
<dbReference type="InterPro" id="IPR052111">
    <property type="entry name" value="Spermatogenesis_Ciliary_MAP"/>
</dbReference>
<dbReference type="InterPro" id="IPR036872">
    <property type="entry name" value="CH_dom_sf"/>
</dbReference>
<dbReference type="Proteomes" id="UP000250275">
    <property type="component" value="Unassembled WGS sequence"/>
</dbReference>
<dbReference type="GO" id="GO:0051493">
    <property type="term" value="P:regulation of cytoskeleton organization"/>
    <property type="evidence" value="ECO:0007669"/>
    <property type="project" value="TreeGrafter"/>
</dbReference>
<evidence type="ECO:0000259" key="2">
    <source>
        <dbReference type="PROSITE" id="PS50021"/>
    </source>
</evidence>
<reference evidence="3 4" key="1">
    <citation type="submission" date="2015-07" db="EMBL/GenBank/DDBJ databases">
        <title>The genome of Eufriesea mexicana.</title>
        <authorList>
            <person name="Pan H."/>
            <person name="Kapheim K."/>
        </authorList>
    </citation>
    <scope>NUCLEOTIDE SEQUENCE [LARGE SCALE GENOMIC DNA]</scope>
    <source>
        <strain evidence="3">0111107269</strain>
        <tissue evidence="3">Whole body</tissue>
    </source>
</reference>
<keyword evidence="3" id="KW-0282">Flagellum</keyword>
<accession>A0A310SFP5</accession>
<dbReference type="Gene3D" id="1.10.418.10">
    <property type="entry name" value="Calponin-like domain"/>
    <property type="match status" value="1"/>
</dbReference>
<protein>
    <submittedName>
        <fullName evidence="3">Sperm flagellar protein 1</fullName>
    </submittedName>
</protein>
<name>A0A310SFP5_9HYME</name>
<gene>
    <name evidence="3" type="ORF">WN48_06141</name>
</gene>
<sequence>MSTIPLSKPTKNLSRDLSDAVIMAEILKIYYPRYVDLHNYVPANSITTKKENWQILNRKVLRKIDMKLTKDIINQLANCYPGAAENMLLELRKKVLQGSDDLLRNDKENDSIEDDKIDVDNIKTTISEKSISSTVDEVTLKTLDLENVTKASRTQTTSENINEDDPNVFHAFVELTRKLQELDNIISSLNHKIAYLENTIKP</sequence>
<dbReference type="PANTHER" id="PTHR12509:SF9">
    <property type="entry name" value="SPERM FLAGELLAR PROTEIN 1 ISOFORM X1"/>
    <property type="match status" value="1"/>
</dbReference>
<keyword evidence="3" id="KW-0966">Cell projection</keyword>
<proteinExistence type="predicted"/>
<dbReference type="AlphaFoldDB" id="A0A310SFP5"/>
<organism evidence="3 4">
    <name type="scientific">Eufriesea mexicana</name>
    <dbReference type="NCBI Taxonomy" id="516756"/>
    <lineage>
        <taxon>Eukaryota</taxon>
        <taxon>Metazoa</taxon>
        <taxon>Ecdysozoa</taxon>
        <taxon>Arthropoda</taxon>
        <taxon>Hexapoda</taxon>
        <taxon>Insecta</taxon>
        <taxon>Pterygota</taxon>
        <taxon>Neoptera</taxon>
        <taxon>Endopterygota</taxon>
        <taxon>Hymenoptera</taxon>
        <taxon>Apocrita</taxon>
        <taxon>Aculeata</taxon>
        <taxon>Apoidea</taxon>
        <taxon>Anthophila</taxon>
        <taxon>Apidae</taxon>
        <taxon>Eufriesea</taxon>
    </lineage>
</organism>
<keyword evidence="1" id="KW-0175">Coiled coil</keyword>
<dbReference type="SUPFAM" id="SSF47576">
    <property type="entry name" value="Calponin-homology domain, CH-domain"/>
    <property type="match status" value="1"/>
</dbReference>
<feature type="coiled-coil region" evidence="1">
    <location>
        <begin position="172"/>
        <end position="199"/>
    </location>
</feature>
<dbReference type="EMBL" id="KQ760478">
    <property type="protein sequence ID" value="OAD60212.1"/>
    <property type="molecule type" value="Genomic_DNA"/>
</dbReference>
<dbReference type="PROSITE" id="PS50021">
    <property type="entry name" value="CH"/>
    <property type="match status" value="1"/>
</dbReference>
<evidence type="ECO:0000256" key="1">
    <source>
        <dbReference type="SAM" id="Coils"/>
    </source>
</evidence>
<keyword evidence="3" id="KW-0969">Cilium</keyword>
<evidence type="ECO:0000313" key="3">
    <source>
        <dbReference type="EMBL" id="OAD60212.1"/>
    </source>
</evidence>
<dbReference type="FunFam" id="1.10.418.10:FF:000059">
    <property type="entry name" value="RIKEN cDNA 6430531B16 gene"/>
    <property type="match status" value="1"/>
</dbReference>
<dbReference type="GO" id="GO:0008017">
    <property type="term" value="F:microtubule binding"/>
    <property type="evidence" value="ECO:0007669"/>
    <property type="project" value="TreeGrafter"/>
</dbReference>